<accession>A0A2T5C0B0</accession>
<dbReference type="EMBL" id="QAAD01000011">
    <property type="protein sequence ID" value="PTN08010.1"/>
    <property type="molecule type" value="Genomic_DNA"/>
</dbReference>
<keyword evidence="3" id="KW-1185">Reference proteome</keyword>
<gene>
    <name evidence="2" type="ORF">C8N47_11150</name>
</gene>
<dbReference type="RefSeq" id="WP_107822740.1">
    <property type="nucleotide sequence ID" value="NZ_OY782574.1"/>
</dbReference>
<keyword evidence="1" id="KW-0812">Transmembrane</keyword>
<evidence type="ECO:0000256" key="1">
    <source>
        <dbReference type="SAM" id="Phobius"/>
    </source>
</evidence>
<dbReference type="Proteomes" id="UP000243525">
    <property type="component" value="Unassembled WGS sequence"/>
</dbReference>
<feature type="transmembrane region" description="Helical" evidence="1">
    <location>
        <begin position="12"/>
        <end position="30"/>
    </location>
</feature>
<organism evidence="2 3">
    <name type="scientific">Mangrovibacterium marinum</name>
    <dbReference type="NCBI Taxonomy" id="1639118"/>
    <lineage>
        <taxon>Bacteria</taxon>
        <taxon>Pseudomonadati</taxon>
        <taxon>Bacteroidota</taxon>
        <taxon>Bacteroidia</taxon>
        <taxon>Marinilabiliales</taxon>
        <taxon>Prolixibacteraceae</taxon>
        <taxon>Mangrovibacterium</taxon>
    </lineage>
</organism>
<protein>
    <submittedName>
        <fullName evidence="2">Uncharacterized protein</fullName>
    </submittedName>
</protein>
<proteinExistence type="predicted"/>
<feature type="transmembrane region" description="Helical" evidence="1">
    <location>
        <begin position="75"/>
        <end position="93"/>
    </location>
</feature>
<feature type="transmembrane region" description="Helical" evidence="1">
    <location>
        <begin position="200"/>
        <end position="217"/>
    </location>
</feature>
<dbReference type="OrthoDB" id="7067875at2"/>
<feature type="transmembrane region" description="Helical" evidence="1">
    <location>
        <begin position="176"/>
        <end position="194"/>
    </location>
</feature>
<name>A0A2T5C0B0_9BACT</name>
<feature type="transmembrane region" description="Helical" evidence="1">
    <location>
        <begin position="50"/>
        <end position="66"/>
    </location>
</feature>
<evidence type="ECO:0000313" key="3">
    <source>
        <dbReference type="Proteomes" id="UP000243525"/>
    </source>
</evidence>
<sequence>MNSLKNITKLEYLFFFLLFAASAYGIYLAFTDMDAFLVFTQEDGMVENLTSLFLFAASGVCIYRLIQYKKAQKPGLWLLTAAVLALLFFFAGGEEISWGQRIFGIQSGEFFLEHNKQAETNLHNLIVGGTNINKLIFSQILFVVMVIYFLFARLLVNKIPFIARLEQQFNVPLPKIQHAVVMIVVAGSLALIPNAKNAELLEMSFAFIFFLIFLNPAKVEQ</sequence>
<keyword evidence="1" id="KW-0472">Membrane</keyword>
<keyword evidence="1" id="KW-1133">Transmembrane helix</keyword>
<comment type="caution">
    <text evidence="2">The sequence shown here is derived from an EMBL/GenBank/DDBJ whole genome shotgun (WGS) entry which is preliminary data.</text>
</comment>
<feature type="transmembrane region" description="Helical" evidence="1">
    <location>
        <begin position="135"/>
        <end position="156"/>
    </location>
</feature>
<reference evidence="2 3" key="1">
    <citation type="submission" date="2018-04" db="EMBL/GenBank/DDBJ databases">
        <title>Genomic Encyclopedia of Archaeal and Bacterial Type Strains, Phase II (KMG-II): from individual species to whole genera.</title>
        <authorList>
            <person name="Goeker M."/>
        </authorList>
    </citation>
    <scope>NUCLEOTIDE SEQUENCE [LARGE SCALE GENOMIC DNA]</scope>
    <source>
        <strain evidence="2 3">DSM 28823</strain>
    </source>
</reference>
<dbReference type="AlphaFoldDB" id="A0A2T5C0B0"/>
<evidence type="ECO:0000313" key="2">
    <source>
        <dbReference type="EMBL" id="PTN08010.1"/>
    </source>
</evidence>